<name>A0A6S7JBJ9_PARCT</name>
<organism evidence="6 7">
    <name type="scientific">Paramuricea clavata</name>
    <name type="common">Red gorgonian</name>
    <name type="synonym">Violescent sea-whip</name>
    <dbReference type="NCBI Taxonomy" id="317549"/>
    <lineage>
        <taxon>Eukaryota</taxon>
        <taxon>Metazoa</taxon>
        <taxon>Cnidaria</taxon>
        <taxon>Anthozoa</taxon>
        <taxon>Octocorallia</taxon>
        <taxon>Malacalcyonacea</taxon>
        <taxon>Plexauridae</taxon>
        <taxon>Paramuricea</taxon>
    </lineage>
</organism>
<gene>
    <name evidence="6" type="ORF">PACLA_8A088549</name>
</gene>
<dbReference type="OrthoDB" id="6012242at2759"/>
<proteinExistence type="predicted"/>
<evidence type="ECO:0000256" key="3">
    <source>
        <dbReference type="ARBA" id="ARBA00022989"/>
    </source>
</evidence>
<protein>
    <submittedName>
        <fullName evidence="6">---NA</fullName>
    </submittedName>
</protein>
<keyword evidence="4" id="KW-0472">Membrane</keyword>
<evidence type="ECO:0000256" key="2">
    <source>
        <dbReference type="ARBA" id="ARBA00022692"/>
    </source>
</evidence>
<comment type="subcellular location">
    <subcellularLocation>
        <location evidence="1">Membrane</location>
        <topology evidence="1">Multi-pass membrane protein</topology>
    </subcellularLocation>
</comment>
<dbReference type="InterPro" id="IPR008253">
    <property type="entry name" value="Marvel"/>
</dbReference>
<keyword evidence="7" id="KW-1185">Reference proteome</keyword>
<keyword evidence="3" id="KW-1133">Transmembrane helix</keyword>
<evidence type="ECO:0000313" key="6">
    <source>
        <dbReference type="EMBL" id="CAB4029605.1"/>
    </source>
</evidence>
<dbReference type="GO" id="GO:0016020">
    <property type="term" value="C:membrane"/>
    <property type="evidence" value="ECO:0007669"/>
    <property type="project" value="UniProtKB-SubCell"/>
</dbReference>
<feature type="domain" description="MARVEL" evidence="5">
    <location>
        <begin position="1"/>
        <end position="130"/>
    </location>
</feature>
<feature type="non-terminal residue" evidence="6">
    <location>
        <position position="1"/>
    </location>
</feature>
<dbReference type="Pfam" id="PF01284">
    <property type="entry name" value="MARVEL"/>
    <property type="match status" value="1"/>
</dbReference>
<evidence type="ECO:0000256" key="1">
    <source>
        <dbReference type="ARBA" id="ARBA00004141"/>
    </source>
</evidence>
<feature type="non-terminal residue" evidence="6">
    <location>
        <position position="130"/>
    </location>
</feature>
<accession>A0A6S7JBJ9</accession>
<dbReference type="AlphaFoldDB" id="A0A6S7JBJ9"/>
<comment type="caution">
    <text evidence="6">The sequence shown here is derived from an EMBL/GenBank/DDBJ whole genome shotgun (WGS) entry which is preliminary data.</text>
</comment>
<evidence type="ECO:0000313" key="7">
    <source>
        <dbReference type="Proteomes" id="UP001152795"/>
    </source>
</evidence>
<keyword evidence="2" id="KW-0812">Transmembrane</keyword>
<evidence type="ECO:0000256" key="4">
    <source>
        <dbReference type="ARBA" id="ARBA00023136"/>
    </source>
</evidence>
<sequence length="130" mass="14354">ILLLICIGPVGYFLNNTSDYDYDKKDNLKFFIGAAAAAAVIAVLFFLIFLTGLHKKIDAFNWAKTVTGIFVILAIVLLVASSLVADTVSYYKSSDIDDGKIDFCQFFENHDKKYRCGQLTTGAVFGFLAM</sequence>
<reference evidence="6" key="1">
    <citation type="submission" date="2020-04" db="EMBL/GenBank/DDBJ databases">
        <authorList>
            <person name="Alioto T."/>
            <person name="Alioto T."/>
            <person name="Gomez Garrido J."/>
        </authorList>
    </citation>
    <scope>NUCLEOTIDE SEQUENCE</scope>
    <source>
        <strain evidence="6">A484AB</strain>
    </source>
</reference>
<dbReference type="EMBL" id="CACRXK020016285">
    <property type="protein sequence ID" value="CAB4029605.1"/>
    <property type="molecule type" value="Genomic_DNA"/>
</dbReference>
<evidence type="ECO:0000259" key="5">
    <source>
        <dbReference type="Pfam" id="PF01284"/>
    </source>
</evidence>
<dbReference type="Proteomes" id="UP001152795">
    <property type="component" value="Unassembled WGS sequence"/>
</dbReference>